<evidence type="ECO:0000313" key="2">
    <source>
        <dbReference type="EMBL" id="KAJ7717152.1"/>
    </source>
</evidence>
<feature type="region of interest" description="Disordered" evidence="1">
    <location>
        <begin position="335"/>
        <end position="382"/>
    </location>
</feature>
<reference evidence="2" key="1">
    <citation type="submission" date="2023-03" db="EMBL/GenBank/DDBJ databases">
        <title>Massive genome expansion in bonnet fungi (Mycena s.s.) driven by repeated elements and novel gene families across ecological guilds.</title>
        <authorList>
            <consortium name="Lawrence Berkeley National Laboratory"/>
            <person name="Harder C.B."/>
            <person name="Miyauchi S."/>
            <person name="Viragh M."/>
            <person name="Kuo A."/>
            <person name="Thoen E."/>
            <person name="Andreopoulos B."/>
            <person name="Lu D."/>
            <person name="Skrede I."/>
            <person name="Drula E."/>
            <person name="Henrissat B."/>
            <person name="Morin E."/>
            <person name="Kohler A."/>
            <person name="Barry K."/>
            <person name="LaButti K."/>
            <person name="Morin E."/>
            <person name="Salamov A."/>
            <person name="Lipzen A."/>
            <person name="Mereny Z."/>
            <person name="Hegedus B."/>
            <person name="Baldrian P."/>
            <person name="Stursova M."/>
            <person name="Weitz H."/>
            <person name="Taylor A."/>
            <person name="Grigoriev I.V."/>
            <person name="Nagy L.G."/>
            <person name="Martin F."/>
            <person name="Kauserud H."/>
        </authorList>
    </citation>
    <scope>NUCLEOTIDE SEQUENCE</scope>
    <source>
        <strain evidence="2">CBHHK182m</strain>
    </source>
</reference>
<keyword evidence="3" id="KW-1185">Reference proteome</keyword>
<dbReference type="EMBL" id="JARKIB010000281">
    <property type="protein sequence ID" value="KAJ7717152.1"/>
    <property type="molecule type" value="Genomic_DNA"/>
</dbReference>
<accession>A0AAD7HCV6</accession>
<dbReference type="AlphaFoldDB" id="A0AAD7HCV6"/>
<comment type="caution">
    <text evidence="2">The sequence shown here is derived from an EMBL/GenBank/DDBJ whole genome shotgun (WGS) entry which is preliminary data.</text>
</comment>
<dbReference type="Proteomes" id="UP001215598">
    <property type="component" value="Unassembled WGS sequence"/>
</dbReference>
<evidence type="ECO:0000313" key="3">
    <source>
        <dbReference type="Proteomes" id="UP001215598"/>
    </source>
</evidence>
<gene>
    <name evidence="2" type="ORF">B0H16DRAFT_1476281</name>
</gene>
<name>A0AAD7HCV6_9AGAR</name>
<proteinExistence type="predicted"/>
<sequence>MGPAGVNIYPPEHLQLDSTCVPIGGVPRTCRSEFSPRDFNSGVSSSTKVTDETLLRCGLQRPNCTWTIALEGQFDLFQSALIPDLRLSSLEVLILPQVQIYKYRPTFRNSVSSSTQIAGETLPLVRPADLLPTRKEFHSNDWSGLRVCQVQPKLQTNLWFNLATPVRDQPARRATIQGRHLGRGARRTLAIHGTICCGMKLSGPSMIFPSSDDRTFLGADQPDLQTNMWSHLATLVRGKPTSRATIEGRYLGRGARRTPAFTVEIVEIFDVGGLIGIWPPRRTPAFILSESLTFDAGGLGAVTSPSNAKEITFERFLTTRVVLWHDQPDLQTNLGSSLATPVRDKPTSRVTIPGKQLGRDETPPLVRPEGKYLGRGARRTLA</sequence>
<evidence type="ECO:0000256" key="1">
    <source>
        <dbReference type="SAM" id="MobiDB-lite"/>
    </source>
</evidence>
<feature type="compositionally biased region" description="Basic and acidic residues" evidence="1">
    <location>
        <begin position="357"/>
        <end position="372"/>
    </location>
</feature>
<organism evidence="2 3">
    <name type="scientific">Mycena metata</name>
    <dbReference type="NCBI Taxonomy" id="1033252"/>
    <lineage>
        <taxon>Eukaryota</taxon>
        <taxon>Fungi</taxon>
        <taxon>Dikarya</taxon>
        <taxon>Basidiomycota</taxon>
        <taxon>Agaricomycotina</taxon>
        <taxon>Agaricomycetes</taxon>
        <taxon>Agaricomycetidae</taxon>
        <taxon>Agaricales</taxon>
        <taxon>Marasmiineae</taxon>
        <taxon>Mycenaceae</taxon>
        <taxon>Mycena</taxon>
    </lineage>
</organism>
<protein>
    <submittedName>
        <fullName evidence="2">Uncharacterized protein</fullName>
    </submittedName>
</protein>